<dbReference type="InterPro" id="IPR035906">
    <property type="entry name" value="MetI-like_sf"/>
</dbReference>
<accession>A0A6J4VKF8</accession>
<feature type="transmembrane region" description="Helical" evidence="7">
    <location>
        <begin position="111"/>
        <end position="132"/>
    </location>
</feature>
<dbReference type="GO" id="GO:0055085">
    <property type="term" value="P:transmembrane transport"/>
    <property type="evidence" value="ECO:0007669"/>
    <property type="project" value="InterPro"/>
</dbReference>
<comment type="similarity">
    <text evidence="7">Belongs to the binding-protein-dependent transport system permease family.</text>
</comment>
<keyword evidence="3" id="KW-1003">Cell membrane</keyword>
<protein>
    <recommendedName>
        <fullName evidence="8">ABC transmembrane type-1 domain-containing protein</fullName>
    </recommendedName>
</protein>
<evidence type="ECO:0000256" key="2">
    <source>
        <dbReference type="ARBA" id="ARBA00022448"/>
    </source>
</evidence>
<evidence type="ECO:0000313" key="9">
    <source>
        <dbReference type="EMBL" id="CAA9580541.1"/>
    </source>
</evidence>
<reference evidence="9" key="1">
    <citation type="submission" date="2020-02" db="EMBL/GenBank/DDBJ databases">
        <authorList>
            <person name="Meier V. D."/>
        </authorList>
    </citation>
    <scope>NUCLEOTIDE SEQUENCE</scope>
    <source>
        <strain evidence="9">AVDCRST_MAG86</strain>
    </source>
</reference>
<comment type="subcellular location">
    <subcellularLocation>
        <location evidence="1 7">Cell membrane</location>
        <topology evidence="1 7">Multi-pass membrane protein</topology>
    </subcellularLocation>
</comment>
<sequence>MPVLTRTWRWLRRALFVSLLLGATGLLAFPFLWLLFSSFKTNAELFTPLQLLPSSLSPRYFRELFLGEWLPYGRQYLSTVLIVSVQTALVLLSSSAAGFVFAHYRFPGRRALYLGALSVIFIPKQTLVVPLLEWLIRLGLTDTLWGVILPGSVSGLGVLFFTEMNRRLPPELFDAARLEGASETGVYARIALPLLRPALLTFGFIHALLATHETLLPLVVLSTPENFPLTVGLGSLFGSYLRVPYAVIMAGFALLALPFLGAYITLAGQFRSTLREFLD</sequence>
<keyword evidence="5 7" id="KW-1133">Transmembrane helix</keyword>
<gene>
    <name evidence="9" type="ORF">AVDCRST_MAG86-2690</name>
</gene>
<feature type="transmembrane region" description="Helical" evidence="7">
    <location>
        <begin position="14"/>
        <end position="36"/>
    </location>
</feature>
<dbReference type="SUPFAM" id="SSF161098">
    <property type="entry name" value="MetI-like"/>
    <property type="match status" value="1"/>
</dbReference>
<evidence type="ECO:0000256" key="3">
    <source>
        <dbReference type="ARBA" id="ARBA00022475"/>
    </source>
</evidence>
<feature type="transmembrane region" description="Helical" evidence="7">
    <location>
        <begin position="243"/>
        <end position="266"/>
    </location>
</feature>
<evidence type="ECO:0000256" key="1">
    <source>
        <dbReference type="ARBA" id="ARBA00004651"/>
    </source>
</evidence>
<dbReference type="CDD" id="cd06261">
    <property type="entry name" value="TM_PBP2"/>
    <property type="match status" value="1"/>
</dbReference>
<feature type="transmembrane region" description="Helical" evidence="7">
    <location>
        <begin position="144"/>
        <end position="162"/>
    </location>
</feature>
<dbReference type="AlphaFoldDB" id="A0A6J4VKF8"/>
<name>A0A6J4VKF8_9DEIN</name>
<keyword evidence="6 7" id="KW-0472">Membrane</keyword>
<dbReference type="Pfam" id="PF00528">
    <property type="entry name" value="BPD_transp_1"/>
    <property type="match status" value="1"/>
</dbReference>
<keyword evidence="4 7" id="KW-0812">Transmembrane</keyword>
<evidence type="ECO:0000256" key="4">
    <source>
        <dbReference type="ARBA" id="ARBA00022692"/>
    </source>
</evidence>
<evidence type="ECO:0000256" key="7">
    <source>
        <dbReference type="RuleBase" id="RU363032"/>
    </source>
</evidence>
<dbReference type="EMBL" id="CADCWP010000246">
    <property type="protein sequence ID" value="CAA9580541.1"/>
    <property type="molecule type" value="Genomic_DNA"/>
</dbReference>
<dbReference type="PANTHER" id="PTHR43744">
    <property type="entry name" value="ABC TRANSPORTER PERMEASE PROTEIN MG189-RELATED-RELATED"/>
    <property type="match status" value="1"/>
</dbReference>
<dbReference type="Gene3D" id="1.10.3720.10">
    <property type="entry name" value="MetI-like"/>
    <property type="match status" value="1"/>
</dbReference>
<evidence type="ECO:0000259" key="8">
    <source>
        <dbReference type="PROSITE" id="PS50928"/>
    </source>
</evidence>
<organism evidence="9">
    <name type="scientific">uncultured Truepera sp</name>
    <dbReference type="NCBI Taxonomy" id="543023"/>
    <lineage>
        <taxon>Bacteria</taxon>
        <taxon>Thermotogati</taxon>
        <taxon>Deinococcota</taxon>
        <taxon>Deinococci</taxon>
        <taxon>Trueperales</taxon>
        <taxon>Trueperaceae</taxon>
        <taxon>Truepera</taxon>
        <taxon>environmental samples</taxon>
    </lineage>
</organism>
<evidence type="ECO:0000256" key="5">
    <source>
        <dbReference type="ARBA" id="ARBA00022989"/>
    </source>
</evidence>
<dbReference type="GO" id="GO:0005886">
    <property type="term" value="C:plasma membrane"/>
    <property type="evidence" value="ECO:0007669"/>
    <property type="project" value="UniProtKB-SubCell"/>
</dbReference>
<feature type="domain" description="ABC transmembrane type-1" evidence="8">
    <location>
        <begin position="76"/>
        <end position="266"/>
    </location>
</feature>
<evidence type="ECO:0000256" key="6">
    <source>
        <dbReference type="ARBA" id="ARBA00023136"/>
    </source>
</evidence>
<proteinExistence type="inferred from homology"/>
<feature type="transmembrane region" description="Helical" evidence="7">
    <location>
        <begin position="76"/>
        <end position="104"/>
    </location>
</feature>
<feature type="transmembrane region" description="Helical" evidence="7">
    <location>
        <begin position="199"/>
        <end position="223"/>
    </location>
</feature>
<dbReference type="PROSITE" id="PS50928">
    <property type="entry name" value="ABC_TM1"/>
    <property type="match status" value="1"/>
</dbReference>
<dbReference type="PANTHER" id="PTHR43744:SF12">
    <property type="entry name" value="ABC TRANSPORTER PERMEASE PROTEIN MG189-RELATED"/>
    <property type="match status" value="1"/>
</dbReference>
<dbReference type="InterPro" id="IPR000515">
    <property type="entry name" value="MetI-like"/>
</dbReference>
<keyword evidence="2 7" id="KW-0813">Transport</keyword>